<keyword evidence="1" id="KW-0472">Membrane</keyword>
<accession>A0A814H7P9</accession>
<organism evidence="2 3">
    <name type="scientific">Adineta ricciae</name>
    <name type="common">Rotifer</name>
    <dbReference type="NCBI Taxonomy" id="249248"/>
    <lineage>
        <taxon>Eukaryota</taxon>
        <taxon>Metazoa</taxon>
        <taxon>Spiralia</taxon>
        <taxon>Gnathifera</taxon>
        <taxon>Rotifera</taxon>
        <taxon>Eurotatoria</taxon>
        <taxon>Bdelloidea</taxon>
        <taxon>Adinetida</taxon>
        <taxon>Adinetidae</taxon>
        <taxon>Adineta</taxon>
    </lineage>
</organism>
<evidence type="ECO:0000256" key="1">
    <source>
        <dbReference type="SAM" id="Phobius"/>
    </source>
</evidence>
<evidence type="ECO:0000313" key="3">
    <source>
        <dbReference type="Proteomes" id="UP000663828"/>
    </source>
</evidence>
<proteinExistence type="predicted"/>
<dbReference type="EMBL" id="CAJNOR010000786">
    <property type="protein sequence ID" value="CAF1007017.1"/>
    <property type="molecule type" value="Genomic_DNA"/>
</dbReference>
<keyword evidence="3" id="KW-1185">Reference proteome</keyword>
<feature type="transmembrane region" description="Helical" evidence="1">
    <location>
        <begin position="309"/>
        <end position="330"/>
    </location>
</feature>
<name>A0A814H7P9_ADIRI</name>
<dbReference type="AlphaFoldDB" id="A0A814H7P9"/>
<feature type="transmembrane region" description="Helical" evidence="1">
    <location>
        <begin position="45"/>
        <end position="70"/>
    </location>
</feature>
<keyword evidence="1" id="KW-1133">Transmembrane helix</keyword>
<protein>
    <submittedName>
        <fullName evidence="2">Uncharacterized protein</fullName>
    </submittedName>
</protein>
<dbReference type="Proteomes" id="UP000663828">
    <property type="component" value="Unassembled WGS sequence"/>
</dbReference>
<reference evidence="2" key="1">
    <citation type="submission" date="2021-02" db="EMBL/GenBank/DDBJ databases">
        <authorList>
            <person name="Nowell W R."/>
        </authorList>
    </citation>
    <scope>NUCLEOTIDE SEQUENCE</scope>
</reference>
<keyword evidence="1" id="KW-0812">Transmembrane</keyword>
<comment type="caution">
    <text evidence="2">The sequence shown here is derived from an EMBL/GenBank/DDBJ whole genome shotgun (WGS) entry which is preliminary data.</text>
</comment>
<sequence>MPTNDNQNLIDKMICKAPENVIATTELSTTTTELSTTTRKPSKKIIILVGIVGGGSLFPCLLLACCLYALCRQNNEQDDNDDITMKSISSNEVASMEIQNECLLTESANYSTRLGDFYPQCLQCRIQTLIKSDDIQLETDSLCSTVELQCVQLIFDGQDLFDDFFNLHQEYIYDLFSKTNADFNQNTLHVTLKMHQFKEVNRQYIERHFQSKYQAYRVLFLEVYLQDSVMKIHEDLIGLTRLSMKIILNCRIKNELLQTIYTIHNQKISLESQKDHCSLMSPTTNILMNPTSSPQFLLISEEKPKTSHLFPILFTCMLISLLILSLFYYYKRDDKKSSKISNSGSASTISLETPVSIEEKARLSLKPKRTKVGMRVVQLFNEEI</sequence>
<gene>
    <name evidence="2" type="ORF">XAT740_LOCUS13517</name>
</gene>
<evidence type="ECO:0000313" key="2">
    <source>
        <dbReference type="EMBL" id="CAF1007017.1"/>
    </source>
</evidence>